<feature type="region of interest" description="Disordered" evidence="1">
    <location>
        <begin position="232"/>
        <end position="266"/>
    </location>
</feature>
<evidence type="ECO:0000313" key="3">
    <source>
        <dbReference type="EMBL" id="KAF4757262.1"/>
    </source>
</evidence>
<comment type="caution">
    <text evidence="3">The sequence shown here is derived from an EMBL/GenBank/DDBJ whole genome shotgun (WGS) entry which is preliminary data.</text>
</comment>
<accession>A0A7J6UJ30</accession>
<proteinExistence type="predicted"/>
<sequence length="384" mass="40858">MPVDLPTRMIAVKRMLSLTLLGICLLGAVGDTVDCWVGRFSWQTCCDPIRFGPLGNGDCWHKGRGITAERCCHGSVNTVEDHQPVQRGNPACWVGEFTFKLCCSTEDYGSRGNPTCWNDEFTFERCCHESYLEGVDLPAPEFQGNPDCWLGNFQYSSTLCAGDAARSSVGDAALAVLLLTVFIIPLMIDQPVGDNHTRLVSQGKIRVDLVTRGVRPAGKSGTTTTTVAPTIPAVTLPPVTPPTLPPVTPPGGGTTQAPGPAPSETFLYDGPVSALGNVTSSITASNEGPSALVITKLLLQTVGPSPAGINITQPVPFHMEGAQIVIEDFTAFPAFAEGIVKNANITYLPPDDIQISITAPLAVSVTLHRSSATRRILDRAFLQS</sequence>
<protein>
    <submittedName>
        <fullName evidence="3">Uncharacterized protein</fullName>
    </submittedName>
</protein>
<dbReference type="Proteomes" id="UP000553632">
    <property type="component" value="Unassembled WGS sequence"/>
</dbReference>
<keyword evidence="2" id="KW-0732">Signal</keyword>
<feature type="chain" id="PRO_5029577217" evidence="2">
    <location>
        <begin position="31"/>
        <end position="384"/>
    </location>
</feature>
<keyword evidence="4" id="KW-1185">Reference proteome</keyword>
<organism evidence="3 4">
    <name type="scientific">Perkinsus olseni</name>
    <name type="common">Perkinsus atlanticus</name>
    <dbReference type="NCBI Taxonomy" id="32597"/>
    <lineage>
        <taxon>Eukaryota</taxon>
        <taxon>Sar</taxon>
        <taxon>Alveolata</taxon>
        <taxon>Perkinsozoa</taxon>
        <taxon>Perkinsea</taxon>
        <taxon>Perkinsida</taxon>
        <taxon>Perkinsidae</taxon>
        <taxon>Perkinsus</taxon>
    </lineage>
</organism>
<reference evidence="3 4" key="1">
    <citation type="submission" date="2020-04" db="EMBL/GenBank/DDBJ databases">
        <title>Perkinsus olseni comparative genomics.</title>
        <authorList>
            <person name="Bogema D.R."/>
        </authorList>
    </citation>
    <scope>NUCLEOTIDE SEQUENCE [LARGE SCALE GENOMIC DNA]</scope>
    <source>
        <strain evidence="3 4">ATCC PRA-207</strain>
    </source>
</reference>
<evidence type="ECO:0000256" key="2">
    <source>
        <dbReference type="SAM" id="SignalP"/>
    </source>
</evidence>
<evidence type="ECO:0000256" key="1">
    <source>
        <dbReference type="SAM" id="MobiDB-lite"/>
    </source>
</evidence>
<name>A0A7J6UJ30_PEROL</name>
<gene>
    <name evidence="3" type="ORF">FOZ63_017014</name>
</gene>
<feature type="signal peptide" evidence="2">
    <location>
        <begin position="1"/>
        <end position="30"/>
    </location>
</feature>
<dbReference type="EMBL" id="JABANO010002858">
    <property type="protein sequence ID" value="KAF4757262.1"/>
    <property type="molecule type" value="Genomic_DNA"/>
</dbReference>
<evidence type="ECO:0000313" key="4">
    <source>
        <dbReference type="Proteomes" id="UP000553632"/>
    </source>
</evidence>
<feature type="compositionally biased region" description="Pro residues" evidence="1">
    <location>
        <begin position="238"/>
        <end position="249"/>
    </location>
</feature>
<dbReference type="AlphaFoldDB" id="A0A7J6UJ30"/>